<keyword evidence="5 9" id="KW-0378">Hydrolase</keyword>
<comment type="caution">
    <text evidence="10">The sequence shown here is derived from an EMBL/GenBank/DDBJ whole genome shotgun (WGS) entry which is preliminary data.</text>
</comment>
<evidence type="ECO:0000256" key="1">
    <source>
        <dbReference type="ARBA" id="ARBA00004613"/>
    </source>
</evidence>
<dbReference type="Proteomes" id="UP000781932">
    <property type="component" value="Unassembled WGS sequence"/>
</dbReference>
<dbReference type="NCBIfam" id="TIGR01840">
    <property type="entry name" value="esterase_phb"/>
    <property type="match status" value="1"/>
</dbReference>
<evidence type="ECO:0000313" key="11">
    <source>
        <dbReference type="Proteomes" id="UP000781932"/>
    </source>
</evidence>
<reference evidence="10" key="1">
    <citation type="submission" date="2020-03" db="EMBL/GenBank/DDBJ databases">
        <authorList>
            <person name="He L."/>
        </authorList>
    </citation>
    <scope>NUCLEOTIDE SEQUENCE</scope>
    <source>
        <strain evidence="10">CkLH20</strain>
    </source>
</reference>
<dbReference type="PANTHER" id="PTHR43037:SF3">
    <property type="entry name" value="FERULOYL ESTERASE B"/>
    <property type="match status" value="1"/>
</dbReference>
<keyword evidence="2 9" id="KW-0719">Serine esterase</keyword>
<dbReference type="PANTHER" id="PTHR43037">
    <property type="entry name" value="UNNAMED PRODUCT-RELATED"/>
    <property type="match status" value="1"/>
</dbReference>
<keyword evidence="3 9" id="KW-0964">Secreted</keyword>
<dbReference type="InterPro" id="IPR029058">
    <property type="entry name" value="AB_hydrolase_fold"/>
</dbReference>
<name>A0A9P6I2V4_9PEZI</name>
<reference evidence="10" key="2">
    <citation type="submission" date="2020-11" db="EMBL/GenBank/DDBJ databases">
        <title>Whole genome sequencing of Colletotrichum sp.</title>
        <authorList>
            <person name="Li H."/>
        </authorList>
    </citation>
    <scope>NUCLEOTIDE SEQUENCE</scope>
    <source>
        <strain evidence="10">CkLH20</strain>
    </source>
</reference>
<dbReference type="EC" id="3.1.1.-" evidence="9"/>
<comment type="subcellular location">
    <subcellularLocation>
        <location evidence="1 9">Secreted</location>
    </subcellularLocation>
</comment>
<sequence length="533" mass="57609">MNHLPVELTSLIMEHVDDLSTLDTLVRANDVAKSFYSQSPKKYFYSVLANKIGERHMGVIFAHERLQLQRGGFDGEKESDDGYHARLWDCIDRHVNQSTMESKVSWRREYLQSSVDDARETKGRVELCESIISGVQAQLESLSRPRLSAEARQDMLVVLLEILLLTRVLDSSLGSAKQFTCGSFGPYSGLFHRKEVEDIGEAYGWGYGGALDLLFRKFGISSLSKTILIQAISQVVSATSSTSTMLYTIIVAALMGQANAALQRVTDFGSNPTGLTMEISVPANLSPSPAIVLALHGCGGSGQAYSRQAQYIPLSDQKGTFVVIYPSSTKDFNCWDVASTRSLTREGGGDSTGLANMIRYTVDRYGADPARVFVTGSSSGCMMTNVLSATYPDLFAAASCYSGVAAGCLAGSPGSSPISADPKCANGQVIKTGAEWAAQVRAMYPGYNGSYPRMQTFHGTADTLVTYPNLGEQLKEWSTIHGVSFTKNNTNTPLSGYTQIVYGDGTKLVGISAQGVGHTVPVLPDQDLKWFGL</sequence>
<keyword evidence="6" id="KW-0325">Glycoprotein</keyword>
<evidence type="ECO:0000313" key="10">
    <source>
        <dbReference type="EMBL" id="KAF9875937.1"/>
    </source>
</evidence>
<evidence type="ECO:0000256" key="4">
    <source>
        <dbReference type="ARBA" id="ARBA00022729"/>
    </source>
</evidence>
<dbReference type="RefSeq" id="XP_038745398.1">
    <property type="nucleotide sequence ID" value="XM_038889100.1"/>
</dbReference>
<dbReference type="GeneID" id="62162174"/>
<dbReference type="EMBL" id="JAATWM020000019">
    <property type="protein sequence ID" value="KAF9875937.1"/>
    <property type="molecule type" value="Genomic_DNA"/>
</dbReference>
<dbReference type="InterPro" id="IPR010126">
    <property type="entry name" value="Esterase_phb"/>
</dbReference>
<protein>
    <recommendedName>
        <fullName evidence="9">Carboxylic ester hydrolase</fullName>
        <ecNumber evidence="9">3.1.1.-</ecNumber>
    </recommendedName>
</protein>
<evidence type="ECO:0000256" key="8">
    <source>
        <dbReference type="ARBA" id="ARBA00023326"/>
    </source>
</evidence>
<evidence type="ECO:0000256" key="5">
    <source>
        <dbReference type="ARBA" id="ARBA00022801"/>
    </source>
</evidence>
<comment type="similarity">
    <text evidence="9">Belongs to the carbohydrate esterase 1 (CE1) family.</text>
</comment>
<dbReference type="AlphaFoldDB" id="A0A9P6I2V4"/>
<organism evidence="10 11">
    <name type="scientific">Colletotrichum karsti</name>
    <dbReference type="NCBI Taxonomy" id="1095194"/>
    <lineage>
        <taxon>Eukaryota</taxon>
        <taxon>Fungi</taxon>
        <taxon>Dikarya</taxon>
        <taxon>Ascomycota</taxon>
        <taxon>Pezizomycotina</taxon>
        <taxon>Sordariomycetes</taxon>
        <taxon>Hypocreomycetidae</taxon>
        <taxon>Glomerellales</taxon>
        <taxon>Glomerellaceae</taxon>
        <taxon>Colletotrichum</taxon>
        <taxon>Colletotrichum boninense species complex</taxon>
    </lineage>
</organism>
<evidence type="ECO:0000256" key="9">
    <source>
        <dbReference type="RuleBase" id="RU367147"/>
    </source>
</evidence>
<dbReference type="OrthoDB" id="2425929at2759"/>
<proteinExistence type="inferred from homology"/>
<gene>
    <name evidence="10" type="ORF">CkaCkLH20_06383</name>
</gene>
<evidence type="ECO:0000256" key="3">
    <source>
        <dbReference type="ARBA" id="ARBA00022525"/>
    </source>
</evidence>
<evidence type="ECO:0000256" key="6">
    <source>
        <dbReference type="ARBA" id="ARBA00023180"/>
    </source>
</evidence>
<keyword evidence="8 9" id="KW-0624">Polysaccharide degradation</keyword>
<dbReference type="Pfam" id="PF10503">
    <property type="entry name" value="Esterase_PHB"/>
    <property type="match status" value="1"/>
</dbReference>
<evidence type="ECO:0000256" key="7">
    <source>
        <dbReference type="ARBA" id="ARBA00023277"/>
    </source>
</evidence>
<dbReference type="GO" id="GO:0052689">
    <property type="term" value="F:carboxylic ester hydrolase activity"/>
    <property type="evidence" value="ECO:0007669"/>
    <property type="project" value="UniProtKB-KW"/>
</dbReference>
<evidence type="ECO:0000256" key="2">
    <source>
        <dbReference type="ARBA" id="ARBA00022487"/>
    </source>
</evidence>
<keyword evidence="7 9" id="KW-0119">Carbohydrate metabolism</keyword>
<dbReference type="SUPFAM" id="SSF53474">
    <property type="entry name" value="alpha/beta-Hydrolases"/>
    <property type="match status" value="2"/>
</dbReference>
<dbReference type="GO" id="GO:0045493">
    <property type="term" value="P:xylan catabolic process"/>
    <property type="evidence" value="ECO:0007669"/>
    <property type="project" value="UniProtKB-UniRule"/>
</dbReference>
<dbReference type="InterPro" id="IPR050955">
    <property type="entry name" value="Plant_Biomass_Hydrol_Est"/>
</dbReference>
<comment type="function">
    <text evidence="9">Esterase involved in the hydrolysis of xylan, a major structural heterogeneous polysaccharide found in plant biomass representing the second most abundant polysaccharide in the biosphere, after cellulose.</text>
</comment>
<keyword evidence="11" id="KW-1185">Reference proteome</keyword>
<keyword evidence="4" id="KW-0732">Signal</keyword>
<accession>A0A9P6I2V4</accession>
<dbReference type="GO" id="GO:0005576">
    <property type="term" value="C:extracellular region"/>
    <property type="evidence" value="ECO:0007669"/>
    <property type="project" value="UniProtKB-SubCell"/>
</dbReference>
<dbReference type="Gene3D" id="3.40.50.1820">
    <property type="entry name" value="alpha/beta hydrolase"/>
    <property type="match status" value="1"/>
</dbReference>